<dbReference type="CDD" id="cd01832">
    <property type="entry name" value="SGNH_hydrolase_like_1"/>
    <property type="match status" value="1"/>
</dbReference>
<evidence type="ECO:0000256" key="1">
    <source>
        <dbReference type="SAM" id="MobiDB-lite"/>
    </source>
</evidence>
<comment type="caution">
    <text evidence="3">The sequence shown here is derived from an EMBL/GenBank/DDBJ whole genome shotgun (WGS) entry which is preliminary data.</text>
</comment>
<dbReference type="InterPro" id="IPR036514">
    <property type="entry name" value="SGNH_hydro_sf"/>
</dbReference>
<feature type="region of interest" description="Disordered" evidence="1">
    <location>
        <begin position="27"/>
        <end position="73"/>
    </location>
</feature>
<dbReference type="RefSeq" id="WP_311671349.1">
    <property type="nucleotide sequence ID" value="NZ_JAVREQ010000001.1"/>
</dbReference>
<evidence type="ECO:0000313" key="3">
    <source>
        <dbReference type="EMBL" id="MDT0377348.1"/>
    </source>
</evidence>
<name>A0ABU2NM94_9ACTN</name>
<evidence type="ECO:0000313" key="4">
    <source>
        <dbReference type="Proteomes" id="UP001183414"/>
    </source>
</evidence>
<dbReference type="InterPro" id="IPR001087">
    <property type="entry name" value="GDSL"/>
</dbReference>
<dbReference type="EC" id="3.1.-.-" evidence="3"/>
<dbReference type="PANTHER" id="PTHR30383:SF5">
    <property type="entry name" value="SGNH HYDROLASE-TYPE ESTERASE DOMAIN-CONTAINING PROTEIN"/>
    <property type="match status" value="1"/>
</dbReference>
<feature type="compositionally biased region" description="Low complexity" evidence="1">
    <location>
        <begin position="29"/>
        <end position="66"/>
    </location>
</feature>
<dbReference type="EMBL" id="JAVREQ010000001">
    <property type="protein sequence ID" value="MDT0377348.1"/>
    <property type="molecule type" value="Genomic_DNA"/>
</dbReference>
<sequence>MRTRGHTARMAVAGALAMTLGCSLAACQGGSSPEGSSPPSSSASGARPGTSPSSPGASAAPSASPAWDTDPDSLAAVGDSITRAFDACGPLADCPKSSWATGTDPAVASLASRLLDRPGRDSWNLAVSGATMADLPRQMAQAADRDPELVTVLVGANDACRPSVDAMTPVAGFRTDFEQALRTLREEAPGSQVYVASIPDLQRLWQVGRDEPDARRVWDYGICRSMLDAPRDTGEAATARRAQVSERVDAYNSVLREVCTEVRRCRWDGGEVHDYRFTANALSRWDWFHPSREGQSDLAELAYKRITDG</sequence>
<organism evidence="3 4">
    <name type="scientific">Streptomyces hazeniae</name>
    <dbReference type="NCBI Taxonomy" id="3075538"/>
    <lineage>
        <taxon>Bacteria</taxon>
        <taxon>Bacillati</taxon>
        <taxon>Actinomycetota</taxon>
        <taxon>Actinomycetes</taxon>
        <taxon>Kitasatosporales</taxon>
        <taxon>Streptomycetaceae</taxon>
        <taxon>Streptomyces</taxon>
    </lineage>
</organism>
<dbReference type="GO" id="GO:0016787">
    <property type="term" value="F:hydrolase activity"/>
    <property type="evidence" value="ECO:0007669"/>
    <property type="project" value="UniProtKB-KW"/>
</dbReference>
<dbReference type="Proteomes" id="UP001183414">
    <property type="component" value="Unassembled WGS sequence"/>
</dbReference>
<dbReference type="InterPro" id="IPR051532">
    <property type="entry name" value="Ester_Hydrolysis_Enzymes"/>
</dbReference>
<dbReference type="PROSITE" id="PS51257">
    <property type="entry name" value="PROKAR_LIPOPROTEIN"/>
    <property type="match status" value="1"/>
</dbReference>
<feature type="signal peptide" evidence="2">
    <location>
        <begin position="1"/>
        <end position="25"/>
    </location>
</feature>
<dbReference type="Pfam" id="PF00657">
    <property type="entry name" value="Lipase_GDSL"/>
    <property type="match status" value="1"/>
</dbReference>
<feature type="chain" id="PRO_5046119607" evidence="2">
    <location>
        <begin position="26"/>
        <end position="309"/>
    </location>
</feature>
<keyword evidence="2" id="KW-0732">Signal</keyword>
<evidence type="ECO:0000256" key="2">
    <source>
        <dbReference type="SAM" id="SignalP"/>
    </source>
</evidence>
<keyword evidence="4" id="KW-1185">Reference proteome</keyword>
<reference evidence="4" key="1">
    <citation type="submission" date="2023-07" db="EMBL/GenBank/DDBJ databases">
        <title>30 novel species of actinomycetes from the DSMZ collection.</title>
        <authorList>
            <person name="Nouioui I."/>
        </authorList>
    </citation>
    <scope>NUCLEOTIDE SEQUENCE [LARGE SCALE GENOMIC DNA]</scope>
    <source>
        <strain evidence="4">DSM 42041</strain>
    </source>
</reference>
<dbReference type="PANTHER" id="PTHR30383">
    <property type="entry name" value="THIOESTERASE 1/PROTEASE 1/LYSOPHOSPHOLIPASE L1"/>
    <property type="match status" value="1"/>
</dbReference>
<accession>A0ABU2NM94</accession>
<gene>
    <name evidence="3" type="ORF">RM572_00980</name>
</gene>
<protein>
    <submittedName>
        <fullName evidence="3">SGNH/GDSL hydrolase family protein</fullName>
        <ecNumber evidence="3">3.1.-.-</ecNumber>
    </submittedName>
</protein>
<dbReference type="SUPFAM" id="SSF52266">
    <property type="entry name" value="SGNH hydrolase"/>
    <property type="match status" value="1"/>
</dbReference>
<dbReference type="Gene3D" id="3.40.50.1110">
    <property type="entry name" value="SGNH hydrolase"/>
    <property type="match status" value="1"/>
</dbReference>
<proteinExistence type="predicted"/>
<keyword evidence="3" id="KW-0378">Hydrolase</keyword>